<gene>
    <name evidence="2" type="ORF">B0A54_09857</name>
</gene>
<feature type="chain" id="PRO_5020911152" evidence="1">
    <location>
        <begin position="30"/>
        <end position="150"/>
    </location>
</feature>
<dbReference type="AlphaFoldDB" id="A0A4U0UPU5"/>
<proteinExistence type="predicted"/>
<comment type="caution">
    <text evidence="2">The sequence shown here is derived from an EMBL/GenBank/DDBJ whole genome shotgun (WGS) entry which is preliminary data.</text>
</comment>
<feature type="signal peptide" evidence="1">
    <location>
        <begin position="1"/>
        <end position="29"/>
    </location>
</feature>
<reference evidence="2 3" key="1">
    <citation type="submission" date="2017-03" db="EMBL/GenBank/DDBJ databases">
        <title>Genomes of endolithic fungi from Antarctica.</title>
        <authorList>
            <person name="Coleine C."/>
            <person name="Masonjones S."/>
            <person name="Stajich J.E."/>
        </authorList>
    </citation>
    <scope>NUCLEOTIDE SEQUENCE [LARGE SCALE GENOMIC DNA]</scope>
    <source>
        <strain evidence="2 3">CCFEE 5311</strain>
    </source>
</reference>
<evidence type="ECO:0000256" key="1">
    <source>
        <dbReference type="SAM" id="SignalP"/>
    </source>
</evidence>
<protein>
    <submittedName>
        <fullName evidence="2">Uncharacterized protein</fullName>
    </submittedName>
</protein>
<dbReference type="EMBL" id="NAJP01000049">
    <property type="protein sequence ID" value="TKA37854.1"/>
    <property type="molecule type" value="Genomic_DNA"/>
</dbReference>
<evidence type="ECO:0000313" key="2">
    <source>
        <dbReference type="EMBL" id="TKA37854.1"/>
    </source>
</evidence>
<organism evidence="2 3">
    <name type="scientific">Friedmanniomyces endolithicus</name>
    <dbReference type="NCBI Taxonomy" id="329885"/>
    <lineage>
        <taxon>Eukaryota</taxon>
        <taxon>Fungi</taxon>
        <taxon>Dikarya</taxon>
        <taxon>Ascomycota</taxon>
        <taxon>Pezizomycotina</taxon>
        <taxon>Dothideomycetes</taxon>
        <taxon>Dothideomycetidae</taxon>
        <taxon>Mycosphaerellales</taxon>
        <taxon>Teratosphaeriaceae</taxon>
        <taxon>Friedmanniomyces</taxon>
    </lineage>
</organism>
<dbReference type="Proteomes" id="UP000310066">
    <property type="component" value="Unassembled WGS sequence"/>
</dbReference>
<sequence length="150" mass="14231">MAAATATTAAARAGIWLFAALVGAGVVDAAFGGPELVAVTAPTLWLDVGVPETGADGLPVAVVIPVPVLSPPAGVEGAGADVPGAEGLVYGTGTGMMVLPELVETALGTTAVAVVVVTAAAEVEATEEAGTTVVAVVVATLGMAAGEVAE</sequence>
<accession>A0A4U0UPU5</accession>
<name>A0A4U0UPU5_9PEZI</name>
<evidence type="ECO:0000313" key="3">
    <source>
        <dbReference type="Proteomes" id="UP000310066"/>
    </source>
</evidence>
<keyword evidence="1" id="KW-0732">Signal</keyword>